<keyword evidence="4 5" id="KW-0472">Membrane</keyword>
<evidence type="ECO:0000256" key="4">
    <source>
        <dbReference type="ARBA" id="ARBA00023136"/>
    </source>
</evidence>
<dbReference type="Gene3D" id="1.20.1250.20">
    <property type="entry name" value="MFS general substrate transporter like domains"/>
    <property type="match status" value="1"/>
</dbReference>
<feature type="transmembrane region" description="Helical" evidence="5">
    <location>
        <begin position="57"/>
        <end position="80"/>
    </location>
</feature>
<evidence type="ECO:0000256" key="2">
    <source>
        <dbReference type="ARBA" id="ARBA00022692"/>
    </source>
</evidence>
<keyword evidence="2 5" id="KW-0812">Transmembrane</keyword>
<feature type="transmembrane region" description="Helical" evidence="5">
    <location>
        <begin position="243"/>
        <end position="264"/>
    </location>
</feature>
<dbReference type="InterPro" id="IPR020846">
    <property type="entry name" value="MFS_dom"/>
</dbReference>
<feature type="transmembrane region" description="Helical" evidence="5">
    <location>
        <begin position="26"/>
        <end position="45"/>
    </location>
</feature>
<comment type="subcellular location">
    <subcellularLocation>
        <location evidence="1">Membrane</location>
        <topology evidence="1">Multi-pass membrane protein</topology>
    </subcellularLocation>
</comment>
<evidence type="ECO:0000259" key="6">
    <source>
        <dbReference type="PROSITE" id="PS50850"/>
    </source>
</evidence>
<evidence type="ECO:0000256" key="1">
    <source>
        <dbReference type="ARBA" id="ARBA00004141"/>
    </source>
</evidence>
<dbReference type="PANTHER" id="PTHR23501">
    <property type="entry name" value="MAJOR FACILITATOR SUPERFAMILY"/>
    <property type="match status" value="1"/>
</dbReference>
<dbReference type="EMBL" id="JBEPML010000020">
    <property type="protein sequence ID" value="MET3794100.1"/>
    <property type="molecule type" value="Genomic_DNA"/>
</dbReference>
<feature type="transmembrane region" description="Helical" evidence="5">
    <location>
        <begin position="412"/>
        <end position="431"/>
    </location>
</feature>
<evidence type="ECO:0000313" key="7">
    <source>
        <dbReference type="EMBL" id="MET3794100.1"/>
    </source>
</evidence>
<proteinExistence type="predicted"/>
<accession>A0ABV2N5L0</accession>
<keyword evidence="8" id="KW-1185">Reference proteome</keyword>
<keyword evidence="3 5" id="KW-1133">Transmembrane helix</keyword>
<feature type="transmembrane region" description="Helical" evidence="5">
    <location>
        <begin position="370"/>
        <end position="392"/>
    </location>
</feature>
<feature type="transmembrane region" description="Helical" evidence="5">
    <location>
        <begin position="86"/>
        <end position="103"/>
    </location>
</feature>
<dbReference type="Proteomes" id="UP001549076">
    <property type="component" value="Unassembled WGS sequence"/>
</dbReference>
<dbReference type="Pfam" id="PF07690">
    <property type="entry name" value="MFS_1"/>
    <property type="match status" value="1"/>
</dbReference>
<feature type="transmembrane region" description="Helical" evidence="5">
    <location>
        <begin position="115"/>
        <end position="133"/>
    </location>
</feature>
<evidence type="ECO:0000256" key="5">
    <source>
        <dbReference type="SAM" id="Phobius"/>
    </source>
</evidence>
<feature type="transmembrane region" description="Helical" evidence="5">
    <location>
        <begin position="203"/>
        <end position="222"/>
    </location>
</feature>
<feature type="domain" description="Major facilitator superfamily (MFS) profile" evidence="6">
    <location>
        <begin position="1"/>
        <end position="436"/>
    </location>
</feature>
<feature type="transmembrane region" description="Helical" evidence="5">
    <location>
        <begin position="276"/>
        <end position="294"/>
    </location>
</feature>
<dbReference type="SUPFAM" id="SSF103473">
    <property type="entry name" value="MFS general substrate transporter"/>
    <property type="match status" value="1"/>
</dbReference>
<feature type="transmembrane region" description="Helical" evidence="5">
    <location>
        <begin position="145"/>
        <end position="166"/>
    </location>
</feature>
<evidence type="ECO:0000313" key="8">
    <source>
        <dbReference type="Proteomes" id="UP001549076"/>
    </source>
</evidence>
<protein>
    <submittedName>
        <fullName evidence="7">MFS family permease</fullName>
    </submittedName>
</protein>
<feature type="transmembrane region" description="Helical" evidence="5">
    <location>
        <begin position="306"/>
        <end position="325"/>
    </location>
</feature>
<organism evidence="7 8">
    <name type="scientific">Aquamicrobium terrae</name>
    <dbReference type="NCBI Taxonomy" id="1324945"/>
    <lineage>
        <taxon>Bacteria</taxon>
        <taxon>Pseudomonadati</taxon>
        <taxon>Pseudomonadota</taxon>
        <taxon>Alphaproteobacteria</taxon>
        <taxon>Hyphomicrobiales</taxon>
        <taxon>Phyllobacteriaceae</taxon>
        <taxon>Aquamicrobium</taxon>
    </lineage>
</organism>
<gene>
    <name evidence="7" type="ORF">ABID37_004340</name>
</gene>
<dbReference type="PANTHER" id="PTHR23501:SF154">
    <property type="entry name" value="MULTIDRUG-EFFLUX TRANSPORTER RV1634-RELATED"/>
    <property type="match status" value="1"/>
</dbReference>
<dbReference type="InterPro" id="IPR011701">
    <property type="entry name" value="MFS"/>
</dbReference>
<dbReference type="PROSITE" id="PS50850">
    <property type="entry name" value="MFS"/>
    <property type="match status" value="1"/>
</dbReference>
<sequence length="447" mass="45460">MMHALNIYIVTTILPSVVEEIGGLGFYAWSATLFVVASILGAAIASRVLDRAGAGRAYLVATILFAAGSLICAAAPAFSVLLAGRFVQGFGGGLLYAFAYAVIRLVYPEALWSRAISLISIMWGVSTLVGPAVGGFFAELDAWRAAFWSLVPLSLIFGLVALAVLPAKENDQTASAPLPLPQLALLAASVLAVSAGSASFDPIWNGAGLLVAVILVILLVLVERMGNARLLPAGSLVGGSRLIALYATIVLLVIGMQTDIFVPYFLQVLHGQSPLISGYLAALMAMGWTLGSLASAGRNGDAGLRAIASGPAFVLAGLAILAVLLPVPGGALWQMTAVSGGLLLVGVGIGVAWPHLVTNVFHEVSAAEQGLAAGSVSTVQLFATAFGSAAAGMVANLGGLRNGDGAAGASGAAFWLFVVFLAAPILAAVTTRKIAVARTRSDAVELA</sequence>
<dbReference type="Gene3D" id="1.20.1720.10">
    <property type="entry name" value="Multidrug resistance protein D"/>
    <property type="match status" value="1"/>
</dbReference>
<name>A0ABV2N5L0_9HYPH</name>
<comment type="caution">
    <text evidence="7">The sequence shown here is derived from an EMBL/GenBank/DDBJ whole genome shotgun (WGS) entry which is preliminary data.</text>
</comment>
<dbReference type="InterPro" id="IPR036259">
    <property type="entry name" value="MFS_trans_sf"/>
</dbReference>
<dbReference type="RefSeq" id="WP_354198542.1">
    <property type="nucleotide sequence ID" value="NZ_JBEPML010000020.1"/>
</dbReference>
<evidence type="ECO:0000256" key="3">
    <source>
        <dbReference type="ARBA" id="ARBA00022989"/>
    </source>
</evidence>
<feature type="transmembrane region" description="Helical" evidence="5">
    <location>
        <begin position="331"/>
        <end position="358"/>
    </location>
</feature>
<reference evidence="7 8" key="1">
    <citation type="submission" date="2024-06" db="EMBL/GenBank/DDBJ databases">
        <title>Genomic Encyclopedia of Type Strains, Phase IV (KMG-IV): sequencing the most valuable type-strain genomes for metagenomic binning, comparative biology and taxonomic classification.</title>
        <authorList>
            <person name="Goeker M."/>
        </authorList>
    </citation>
    <scope>NUCLEOTIDE SEQUENCE [LARGE SCALE GENOMIC DNA]</scope>
    <source>
        <strain evidence="7 8">DSM 27865</strain>
    </source>
</reference>